<evidence type="ECO:0000313" key="2">
    <source>
        <dbReference type="Proteomes" id="UP001302652"/>
    </source>
</evidence>
<dbReference type="EMBL" id="CP136513">
    <property type="protein sequence ID" value="WOD18657.1"/>
    <property type="molecule type" value="Genomic_DNA"/>
</dbReference>
<sequence>MLYQPPTVQQLKQLKEELGFTGAQMAQLLGLSSSRRWRDLVNESNPQGVTPASLFLGAARLTLAEKDIQRVLEKMRQIGAAIDLDANSDSPAHDGEQQP</sequence>
<protein>
    <submittedName>
        <fullName evidence="1">XRE family transcriptional regulator</fullName>
    </submittedName>
</protein>
<gene>
    <name evidence="1" type="ORF">RW095_38820</name>
</gene>
<keyword evidence="2" id="KW-1185">Reference proteome</keyword>
<organism evidence="1 2">
    <name type="scientific">Paraburkholderia kirstenboschensis</name>
    <dbReference type="NCBI Taxonomy" id="1245436"/>
    <lineage>
        <taxon>Bacteria</taxon>
        <taxon>Pseudomonadati</taxon>
        <taxon>Pseudomonadota</taxon>
        <taxon>Betaproteobacteria</taxon>
        <taxon>Burkholderiales</taxon>
        <taxon>Burkholderiaceae</taxon>
        <taxon>Paraburkholderia</taxon>
    </lineage>
</organism>
<dbReference type="RefSeq" id="WP_317020913.1">
    <property type="nucleotide sequence ID" value="NZ_CP136513.1"/>
</dbReference>
<accession>A0ABZ0EN97</accession>
<evidence type="ECO:0000313" key="1">
    <source>
        <dbReference type="EMBL" id="WOD18657.1"/>
    </source>
</evidence>
<proteinExistence type="predicted"/>
<reference evidence="1 2" key="1">
    <citation type="submission" date="2023-10" db="EMBL/GenBank/DDBJ databases">
        <title>Surface-active antibiotics is a multifunctional adaptation for post-fire microbes.</title>
        <authorList>
            <person name="Liu M.D."/>
            <person name="Du Y."/>
            <person name="Koupaei S.K."/>
            <person name="Kim N.R."/>
            <person name="Zhang W."/>
            <person name="Traxler M.F."/>
        </authorList>
    </citation>
    <scope>NUCLEOTIDE SEQUENCE [LARGE SCALE GENOMIC DNA]</scope>
    <source>
        <strain evidence="1 2">F3</strain>
    </source>
</reference>
<name>A0ABZ0EN97_9BURK</name>
<dbReference type="Proteomes" id="UP001302652">
    <property type="component" value="Chromosome 1"/>
</dbReference>